<dbReference type="InterPro" id="IPR006612">
    <property type="entry name" value="THAP_Znf"/>
</dbReference>
<dbReference type="PROSITE" id="PS50950">
    <property type="entry name" value="ZF_THAP"/>
    <property type="match status" value="1"/>
</dbReference>
<dbReference type="Proteomes" id="UP000078542">
    <property type="component" value="Unassembled WGS sequence"/>
</dbReference>
<dbReference type="Pfam" id="PF05485">
    <property type="entry name" value="THAP"/>
    <property type="match status" value="1"/>
</dbReference>
<feature type="domain" description="THAP-type" evidence="6">
    <location>
        <begin position="1"/>
        <end position="92"/>
    </location>
</feature>
<reference evidence="7 8" key="1">
    <citation type="submission" date="2016-03" db="EMBL/GenBank/DDBJ databases">
        <title>Cyphomyrmex costatus WGS genome.</title>
        <authorList>
            <person name="Nygaard S."/>
            <person name="Hu H."/>
            <person name="Boomsma J."/>
            <person name="Zhang G."/>
        </authorList>
    </citation>
    <scope>NUCLEOTIDE SEQUENCE [LARGE SCALE GENOMIC DNA]</scope>
    <source>
        <strain evidence="7">MS0001</strain>
        <tissue evidence="7">Whole body</tissue>
    </source>
</reference>
<dbReference type="InterPro" id="IPR038441">
    <property type="entry name" value="THAP_Znf_sf"/>
</dbReference>
<evidence type="ECO:0000256" key="3">
    <source>
        <dbReference type="ARBA" id="ARBA00022833"/>
    </source>
</evidence>
<gene>
    <name evidence="7" type="ORF">ALC62_14798</name>
</gene>
<dbReference type="GO" id="GO:0008270">
    <property type="term" value="F:zinc ion binding"/>
    <property type="evidence" value="ECO:0007669"/>
    <property type="project" value="UniProtKB-KW"/>
</dbReference>
<dbReference type="PANTHER" id="PTHR46600:SF11">
    <property type="entry name" value="THAP DOMAIN-CONTAINING PROTEIN 10"/>
    <property type="match status" value="1"/>
</dbReference>
<organism evidence="7 8">
    <name type="scientific">Cyphomyrmex costatus</name>
    <dbReference type="NCBI Taxonomy" id="456900"/>
    <lineage>
        <taxon>Eukaryota</taxon>
        <taxon>Metazoa</taxon>
        <taxon>Ecdysozoa</taxon>
        <taxon>Arthropoda</taxon>
        <taxon>Hexapoda</taxon>
        <taxon>Insecta</taxon>
        <taxon>Pterygota</taxon>
        <taxon>Neoptera</taxon>
        <taxon>Endopterygota</taxon>
        <taxon>Hymenoptera</taxon>
        <taxon>Apocrita</taxon>
        <taxon>Aculeata</taxon>
        <taxon>Formicoidea</taxon>
        <taxon>Formicidae</taxon>
        <taxon>Myrmicinae</taxon>
        <taxon>Cyphomyrmex</taxon>
    </lineage>
</organism>
<name>A0A151I8C2_9HYME</name>
<dbReference type="STRING" id="456900.A0A151I8C2"/>
<dbReference type="AlphaFoldDB" id="A0A151I8C2"/>
<dbReference type="SMART" id="SM00980">
    <property type="entry name" value="THAP"/>
    <property type="match status" value="1"/>
</dbReference>
<sequence length="183" mass="19994">MTCIVKGCGNYIKKTRKTEGSKIKYFTFPKESEIAEQWRKACGKDNVNVQRSRICSKHFDDVCFVKPLQQQMLNYSPARTKKLRSDAIPTLYLPVTTIASVPEEVLGSSCDINASTTAEAFHTAVPLPASVADTCYQEVSPQMFSDASLTGETFPSPGVVPLPVSGDASLDTDVVHRALPSNM</sequence>
<dbReference type="Gene3D" id="6.20.210.20">
    <property type="entry name" value="THAP domain"/>
    <property type="match status" value="1"/>
</dbReference>
<keyword evidence="3" id="KW-0862">Zinc</keyword>
<evidence type="ECO:0000256" key="2">
    <source>
        <dbReference type="ARBA" id="ARBA00022771"/>
    </source>
</evidence>
<keyword evidence="1" id="KW-0479">Metal-binding</keyword>
<dbReference type="InterPro" id="IPR026516">
    <property type="entry name" value="THAP1/10"/>
</dbReference>
<evidence type="ECO:0000256" key="1">
    <source>
        <dbReference type="ARBA" id="ARBA00022723"/>
    </source>
</evidence>
<proteinExistence type="predicted"/>
<dbReference type="SMART" id="SM00692">
    <property type="entry name" value="DM3"/>
    <property type="match status" value="1"/>
</dbReference>
<protein>
    <recommendedName>
        <fullName evidence="6">THAP-type domain-containing protein</fullName>
    </recommendedName>
</protein>
<evidence type="ECO:0000256" key="5">
    <source>
        <dbReference type="PROSITE-ProRule" id="PRU00309"/>
    </source>
</evidence>
<evidence type="ECO:0000256" key="4">
    <source>
        <dbReference type="ARBA" id="ARBA00023125"/>
    </source>
</evidence>
<accession>A0A151I8C2</accession>
<dbReference type="PANTHER" id="PTHR46600">
    <property type="entry name" value="THAP DOMAIN-CONTAINING"/>
    <property type="match status" value="1"/>
</dbReference>
<keyword evidence="2 5" id="KW-0863">Zinc-finger</keyword>
<evidence type="ECO:0000313" key="7">
    <source>
        <dbReference type="EMBL" id="KYM94569.1"/>
    </source>
</evidence>
<evidence type="ECO:0000313" key="8">
    <source>
        <dbReference type="Proteomes" id="UP000078542"/>
    </source>
</evidence>
<keyword evidence="4 5" id="KW-0238">DNA-binding</keyword>
<dbReference type="EMBL" id="KQ978374">
    <property type="protein sequence ID" value="KYM94569.1"/>
    <property type="molecule type" value="Genomic_DNA"/>
</dbReference>
<dbReference type="SUPFAM" id="SSF57716">
    <property type="entry name" value="Glucocorticoid receptor-like (DNA-binding domain)"/>
    <property type="match status" value="1"/>
</dbReference>
<evidence type="ECO:0000259" key="6">
    <source>
        <dbReference type="PROSITE" id="PS50950"/>
    </source>
</evidence>
<dbReference type="GO" id="GO:0043565">
    <property type="term" value="F:sequence-specific DNA binding"/>
    <property type="evidence" value="ECO:0007669"/>
    <property type="project" value="InterPro"/>
</dbReference>
<keyword evidence="8" id="KW-1185">Reference proteome</keyword>